<name>A0A0W1AET2_9GAMM</name>
<keyword evidence="7 8" id="KW-0472">Membrane</keyword>
<dbReference type="PATRIC" id="fig|45076.6.peg.1484"/>
<dbReference type="CDD" id="cd06442">
    <property type="entry name" value="DPM1_like"/>
    <property type="match status" value="1"/>
</dbReference>
<comment type="subcellular location">
    <subcellularLocation>
        <location evidence="1">Membrane</location>
        <topology evidence="1">Multi-pass membrane protein</topology>
    </subcellularLocation>
</comment>
<accession>A0A0W1AET2</accession>
<proteinExistence type="inferred from homology"/>
<dbReference type="Pfam" id="PF00535">
    <property type="entry name" value="Glycos_transf_2"/>
    <property type="match status" value="1"/>
</dbReference>
<keyword evidence="5 8" id="KW-0812">Transmembrane</keyword>
<dbReference type="GO" id="GO:0016020">
    <property type="term" value="C:membrane"/>
    <property type="evidence" value="ECO:0007669"/>
    <property type="project" value="UniProtKB-SubCell"/>
</dbReference>
<protein>
    <submittedName>
        <fullName evidence="11">Glycosyltransferase</fullName>
    </submittedName>
</protein>
<dbReference type="Gene3D" id="3.90.550.10">
    <property type="entry name" value="Spore Coat Polysaccharide Biosynthesis Protein SpsA, Chain A"/>
    <property type="match status" value="1"/>
</dbReference>
<evidence type="ECO:0000256" key="6">
    <source>
        <dbReference type="ARBA" id="ARBA00022989"/>
    </source>
</evidence>
<keyword evidence="12" id="KW-1185">Reference proteome</keyword>
<dbReference type="EMBL" id="LNZC01000012">
    <property type="protein sequence ID" value="KTD79849.1"/>
    <property type="molecule type" value="Genomic_DNA"/>
</dbReference>
<keyword evidence="3" id="KW-0328">Glycosyltransferase</keyword>
<dbReference type="AlphaFoldDB" id="A0A0W1AET2"/>
<organism evidence="11 12">
    <name type="scientific">Legionella worsleiensis</name>
    <dbReference type="NCBI Taxonomy" id="45076"/>
    <lineage>
        <taxon>Bacteria</taxon>
        <taxon>Pseudomonadati</taxon>
        <taxon>Pseudomonadota</taxon>
        <taxon>Gammaproteobacteria</taxon>
        <taxon>Legionellales</taxon>
        <taxon>Legionellaceae</taxon>
        <taxon>Legionella</taxon>
    </lineage>
</organism>
<feature type="transmembrane region" description="Helical" evidence="8">
    <location>
        <begin position="364"/>
        <end position="381"/>
    </location>
</feature>
<feature type="transmembrane region" description="Helical" evidence="8">
    <location>
        <begin position="264"/>
        <end position="285"/>
    </location>
</feature>
<dbReference type="GO" id="GO:0009247">
    <property type="term" value="P:glycolipid biosynthetic process"/>
    <property type="evidence" value="ECO:0007669"/>
    <property type="project" value="TreeGrafter"/>
</dbReference>
<evidence type="ECO:0000313" key="11">
    <source>
        <dbReference type="EMBL" id="KTD79849.1"/>
    </source>
</evidence>
<sequence>MTRDLNKFVTTHLEQQHQATPEKVIIIIPTYNEAAVIEETITQVFDSVASQKNYDIHILVFDSASRDNTQYLVKNLQKKYPNLHLHGEPQKSGLGSAYLQAINYALSTLDADIVFEFDADLSHQPKYINGMLERIKKCDCVVGSRYIKGGSIPANWAFHRKLFSVFGNYITRLVLTPKYKDFTSGFRATRRHILQKILPKKFLSNHYAYKVQLLWLLHKNHARISEYPIDFIDREKGVSKLPKNCISDTLKVIFTLRYYELKQFFSMCLVGSMGMLVQFFVYNLLRDYLTPYNASQIAVITAIINNFILNNRFTFRSKSLVGRAFKMKKLAGFILYSLVMIYVQSFWVKLGVNYLGSGALQENILLATGIGLGSLLNYFTYTRHIWTERITHHNQLKH</sequence>
<dbReference type="Pfam" id="PF04138">
    <property type="entry name" value="GtrA_DPMS_TM"/>
    <property type="match status" value="1"/>
</dbReference>
<dbReference type="InterPro" id="IPR001173">
    <property type="entry name" value="Glyco_trans_2-like"/>
</dbReference>
<feature type="transmembrane region" description="Helical" evidence="8">
    <location>
        <begin position="330"/>
        <end position="352"/>
    </location>
</feature>
<dbReference type="SUPFAM" id="SSF53448">
    <property type="entry name" value="Nucleotide-diphospho-sugar transferases"/>
    <property type="match status" value="1"/>
</dbReference>
<evidence type="ECO:0000256" key="2">
    <source>
        <dbReference type="ARBA" id="ARBA00006739"/>
    </source>
</evidence>
<dbReference type="GO" id="GO:0000271">
    <property type="term" value="P:polysaccharide biosynthetic process"/>
    <property type="evidence" value="ECO:0007669"/>
    <property type="project" value="InterPro"/>
</dbReference>
<evidence type="ECO:0000256" key="8">
    <source>
        <dbReference type="SAM" id="Phobius"/>
    </source>
</evidence>
<keyword evidence="4 11" id="KW-0808">Transferase</keyword>
<dbReference type="PANTHER" id="PTHR43398:SF1">
    <property type="entry name" value="DOLICHOL-PHOSPHATE MANNOSYLTRANSFERASE SUBUNIT 1"/>
    <property type="match status" value="1"/>
</dbReference>
<dbReference type="GO" id="GO:0004582">
    <property type="term" value="F:dolichyl-phosphate beta-D-mannosyltransferase activity"/>
    <property type="evidence" value="ECO:0007669"/>
    <property type="project" value="InterPro"/>
</dbReference>
<dbReference type="Proteomes" id="UP000054662">
    <property type="component" value="Unassembled WGS sequence"/>
</dbReference>
<evidence type="ECO:0000256" key="5">
    <source>
        <dbReference type="ARBA" id="ARBA00022692"/>
    </source>
</evidence>
<evidence type="ECO:0000259" key="10">
    <source>
        <dbReference type="Pfam" id="PF04138"/>
    </source>
</evidence>
<evidence type="ECO:0000256" key="7">
    <source>
        <dbReference type="ARBA" id="ARBA00023136"/>
    </source>
</evidence>
<dbReference type="STRING" id="45076.Lwor_1363"/>
<feature type="domain" description="GtrA/DPMS transmembrane" evidence="10">
    <location>
        <begin position="268"/>
        <end position="386"/>
    </location>
</feature>
<dbReference type="InterPro" id="IPR039528">
    <property type="entry name" value="DPM1-like"/>
</dbReference>
<dbReference type="InterPro" id="IPR007267">
    <property type="entry name" value="GtrA_DPMS_TM"/>
</dbReference>
<comment type="similarity">
    <text evidence="2">Belongs to the glycosyltransferase 2 family.</text>
</comment>
<feature type="domain" description="Glycosyltransferase 2-like" evidence="9">
    <location>
        <begin position="26"/>
        <end position="197"/>
    </location>
</feature>
<reference evidence="11 12" key="1">
    <citation type="submission" date="2015-11" db="EMBL/GenBank/DDBJ databases">
        <title>Genomic analysis of 38 Legionella species identifies large and diverse effector repertoires.</title>
        <authorList>
            <person name="Burstein D."/>
            <person name="Amaro F."/>
            <person name="Zusman T."/>
            <person name="Lifshitz Z."/>
            <person name="Cohen O."/>
            <person name="Gilbert J.A."/>
            <person name="Pupko T."/>
            <person name="Shuman H.A."/>
            <person name="Segal G."/>
        </authorList>
    </citation>
    <scope>NUCLEOTIDE SEQUENCE [LARGE SCALE GENOMIC DNA]</scope>
    <source>
        <strain evidence="11 12">ATCC 49508</strain>
    </source>
</reference>
<gene>
    <name evidence="11" type="ORF">Lwor_1363</name>
</gene>
<keyword evidence="6 8" id="KW-1133">Transmembrane helix</keyword>
<evidence type="ECO:0000313" key="12">
    <source>
        <dbReference type="Proteomes" id="UP000054662"/>
    </source>
</evidence>
<feature type="transmembrane region" description="Helical" evidence="8">
    <location>
        <begin position="291"/>
        <end position="309"/>
    </location>
</feature>
<dbReference type="InterPro" id="IPR029044">
    <property type="entry name" value="Nucleotide-diphossugar_trans"/>
</dbReference>
<evidence type="ECO:0000259" key="9">
    <source>
        <dbReference type="Pfam" id="PF00535"/>
    </source>
</evidence>
<comment type="caution">
    <text evidence="11">The sequence shown here is derived from an EMBL/GenBank/DDBJ whole genome shotgun (WGS) entry which is preliminary data.</text>
</comment>
<evidence type="ECO:0000256" key="3">
    <source>
        <dbReference type="ARBA" id="ARBA00022676"/>
    </source>
</evidence>
<evidence type="ECO:0000256" key="1">
    <source>
        <dbReference type="ARBA" id="ARBA00004141"/>
    </source>
</evidence>
<dbReference type="PANTHER" id="PTHR43398">
    <property type="entry name" value="DOLICHOL-PHOSPHATE MANNOSYLTRANSFERASE SUBUNIT 1"/>
    <property type="match status" value="1"/>
</dbReference>
<evidence type="ECO:0000256" key="4">
    <source>
        <dbReference type="ARBA" id="ARBA00022679"/>
    </source>
</evidence>